<dbReference type="Proteomes" id="UP000245634">
    <property type="component" value="Unassembled WGS sequence"/>
</dbReference>
<dbReference type="RefSeq" id="WP_109689159.1">
    <property type="nucleotide sequence ID" value="NZ_QGGL01000008.1"/>
</dbReference>
<keyword evidence="1" id="KW-1133">Transmembrane helix</keyword>
<feature type="transmembrane region" description="Helical" evidence="1">
    <location>
        <begin position="6"/>
        <end position="31"/>
    </location>
</feature>
<protein>
    <submittedName>
        <fullName evidence="2">Uncharacterized protein</fullName>
    </submittedName>
</protein>
<dbReference type="OrthoDB" id="2380116at2"/>
<evidence type="ECO:0000313" key="3">
    <source>
        <dbReference type="Proteomes" id="UP000245634"/>
    </source>
</evidence>
<accession>A0A316DCV2</accession>
<keyword evidence="1" id="KW-0812">Transmembrane</keyword>
<keyword evidence="1" id="KW-0472">Membrane</keyword>
<comment type="caution">
    <text evidence="2">The sequence shown here is derived from an EMBL/GenBank/DDBJ whole genome shotgun (WGS) entry which is preliminary data.</text>
</comment>
<evidence type="ECO:0000313" key="2">
    <source>
        <dbReference type="EMBL" id="PWK13145.1"/>
    </source>
</evidence>
<keyword evidence="3" id="KW-1185">Reference proteome</keyword>
<reference evidence="2 3" key="1">
    <citation type="submission" date="2018-05" db="EMBL/GenBank/DDBJ databases">
        <title>Genomic Encyclopedia of Type Strains, Phase IV (KMG-IV): sequencing the most valuable type-strain genomes for metagenomic binning, comparative biology and taxonomic classification.</title>
        <authorList>
            <person name="Goeker M."/>
        </authorList>
    </citation>
    <scope>NUCLEOTIDE SEQUENCE [LARGE SCALE GENOMIC DNA]</scope>
    <source>
        <strain evidence="2 3">DSM 18773</strain>
    </source>
</reference>
<sequence>MTVLYTLGGCVGIAAIAFLVTYLCWGLNPWLQARAIQSIRRRERVRMVADVNTNLDGYVVTPNSVTQGVTVALWVLWTVVLYDQPILIEMGVFAAVVVLGRDRYVRAKWQKVQSYLLTDKSLYVFPARTGRAVWQGKRMESKRWTEFDCYRFDGGYVQLFHAEEKLFQFEFNARDIDKLRSLFSDLNVARGELSDRIWLGQFEEEAFYLLEDEMTELGWNLIDLYRPELQELGLHAEFGVMRNVAGDRLREEYARSWLQLNLVDEEGVQQISSLLPLWQSSGNIGNLIGVRGQDAIDHLQKWMSGVLREVQEQREEVVVS</sequence>
<proteinExistence type="predicted"/>
<name>A0A316DCV2_9BACL</name>
<organism evidence="2 3">
    <name type="scientific">Tumebacillus permanentifrigoris</name>
    <dbReference type="NCBI Taxonomy" id="378543"/>
    <lineage>
        <taxon>Bacteria</taxon>
        <taxon>Bacillati</taxon>
        <taxon>Bacillota</taxon>
        <taxon>Bacilli</taxon>
        <taxon>Bacillales</taxon>
        <taxon>Alicyclobacillaceae</taxon>
        <taxon>Tumebacillus</taxon>
    </lineage>
</organism>
<gene>
    <name evidence="2" type="ORF">C7459_108165</name>
</gene>
<dbReference type="AlphaFoldDB" id="A0A316DCV2"/>
<evidence type="ECO:0000256" key="1">
    <source>
        <dbReference type="SAM" id="Phobius"/>
    </source>
</evidence>
<dbReference type="EMBL" id="QGGL01000008">
    <property type="protein sequence ID" value="PWK13145.1"/>
    <property type="molecule type" value="Genomic_DNA"/>
</dbReference>